<dbReference type="Proteomes" id="UP001295444">
    <property type="component" value="Chromosome 05"/>
</dbReference>
<dbReference type="AlphaFoldDB" id="A0AAD1SAD3"/>
<feature type="region of interest" description="Disordered" evidence="1">
    <location>
        <begin position="157"/>
        <end position="176"/>
    </location>
</feature>
<evidence type="ECO:0000256" key="2">
    <source>
        <dbReference type="SAM" id="Phobius"/>
    </source>
</evidence>
<dbReference type="EMBL" id="OW240916">
    <property type="protein sequence ID" value="CAH2295366.1"/>
    <property type="molecule type" value="Genomic_DNA"/>
</dbReference>
<evidence type="ECO:0000256" key="1">
    <source>
        <dbReference type="SAM" id="MobiDB-lite"/>
    </source>
</evidence>
<organism evidence="4 5">
    <name type="scientific">Pelobates cultripes</name>
    <name type="common">Western spadefoot toad</name>
    <dbReference type="NCBI Taxonomy" id="61616"/>
    <lineage>
        <taxon>Eukaryota</taxon>
        <taxon>Metazoa</taxon>
        <taxon>Chordata</taxon>
        <taxon>Craniata</taxon>
        <taxon>Vertebrata</taxon>
        <taxon>Euteleostomi</taxon>
        <taxon>Amphibia</taxon>
        <taxon>Batrachia</taxon>
        <taxon>Anura</taxon>
        <taxon>Pelobatoidea</taxon>
        <taxon>Pelobatidae</taxon>
        <taxon>Pelobates</taxon>
    </lineage>
</organism>
<keyword evidence="2" id="KW-0812">Transmembrane</keyword>
<evidence type="ECO:0000256" key="3">
    <source>
        <dbReference type="SAM" id="SignalP"/>
    </source>
</evidence>
<gene>
    <name evidence="4" type="ORF">PECUL_23A050616</name>
</gene>
<proteinExistence type="predicted"/>
<feature type="signal peptide" evidence="3">
    <location>
        <begin position="1"/>
        <end position="20"/>
    </location>
</feature>
<sequence length="176" mass="19534">MAPQLLLLILGYNLLPGTSALTKQNSTSEPTVSPWHQEVSAESVSFYKETEQSLQSSDKSHEAQPVISISERVQAKPREKKDLGTLGYVLGILMVVIIIVIGSGIVVGYMYKRARDLKRKHDQEIEERRIQRINLPLSAFLNPSCDIVDENTIEIPSSHAEQDEDPLMNHTGTPGA</sequence>
<keyword evidence="3" id="KW-0732">Signal</keyword>
<feature type="transmembrane region" description="Helical" evidence="2">
    <location>
        <begin position="86"/>
        <end position="111"/>
    </location>
</feature>
<name>A0AAD1SAD3_PELCU</name>
<keyword evidence="2" id="KW-0472">Membrane</keyword>
<feature type="chain" id="PRO_5042127051" evidence="3">
    <location>
        <begin position="21"/>
        <end position="176"/>
    </location>
</feature>
<protein>
    <submittedName>
        <fullName evidence="4">Phosphoinositide-3-kinase-interacting 1, partial</fullName>
    </submittedName>
</protein>
<keyword evidence="5" id="KW-1185">Reference proteome</keyword>
<keyword evidence="2" id="KW-1133">Transmembrane helix</keyword>
<evidence type="ECO:0000313" key="5">
    <source>
        <dbReference type="Proteomes" id="UP001295444"/>
    </source>
</evidence>
<evidence type="ECO:0000313" key="4">
    <source>
        <dbReference type="EMBL" id="CAH2295366.1"/>
    </source>
</evidence>
<accession>A0AAD1SAD3</accession>
<reference evidence="4" key="1">
    <citation type="submission" date="2022-03" db="EMBL/GenBank/DDBJ databases">
        <authorList>
            <person name="Alioto T."/>
            <person name="Alioto T."/>
            <person name="Gomez Garrido J."/>
        </authorList>
    </citation>
    <scope>NUCLEOTIDE SEQUENCE</scope>
</reference>